<evidence type="ECO:0000313" key="2">
    <source>
        <dbReference type="Proteomes" id="UP000291933"/>
    </source>
</evidence>
<dbReference type="EMBL" id="SDMR01000010">
    <property type="protein sequence ID" value="TBT94717.1"/>
    <property type="molecule type" value="Genomic_DNA"/>
</dbReference>
<protein>
    <submittedName>
        <fullName evidence="1">Uncharacterized protein</fullName>
    </submittedName>
</protein>
<comment type="caution">
    <text evidence="1">The sequence shown here is derived from an EMBL/GenBank/DDBJ whole genome shotgun (WGS) entry which is preliminary data.</text>
</comment>
<evidence type="ECO:0000313" key="1">
    <source>
        <dbReference type="EMBL" id="TBT94717.1"/>
    </source>
</evidence>
<proteinExistence type="predicted"/>
<keyword evidence="2" id="KW-1185">Reference proteome</keyword>
<reference evidence="1 2" key="1">
    <citation type="submission" date="2019-01" db="EMBL/GenBank/DDBJ databases">
        <title>Lactibacter flavus gen. nov., sp. nov., a novel bacterium of the family Propionibacteriaceae isolated from raw milk and dairy products.</title>
        <authorList>
            <person name="Huptas C."/>
            <person name="Wenning M."/>
            <person name="Breitenwieser F."/>
            <person name="Doll E."/>
            <person name="Von Neubeck M."/>
            <person name="Busse H.-J."/>
            <person name="Scherer S."/>
        </authorList>
    </citation>
    <scope>NUCLEOTIDE SEQUENCE [LARGE SCALE GENOMIC DNA]</scope>
    <source>
        <strain evidence="1 2">DSM 22130</strain>
    </source>
</reference>
<dbReference type="RefSeq" id="WP_131172222.1">
    <property type="nucleotide sequence ID" value="NZ_FXTL01000010.1"/>
</dbReference>
<sequence length="154" mass="16321">MDAPSRVVAAPFRAHLNHISASTALHWSVIALHAGLPLGLARALLDVRPGRRVQSIAPTLARQVLAITPESLDAARRQLVPARASRQVLRRLASLGWSSRSVASRLHVAQGMLDALATGLTTEVPQLVELQLCSLLAATEATPRARSGRLVAAA</sequence>
<accession>A0A4Q9KJT9</accession>
<dbReference type="AlphaFoldDB" id="A0A4Q9KJT9"/>
<dbReference type="Proteomes" id="UP000291933">
    <property type="component" value="Unassembled WGS sequence"/>
</dbReference>
<gene>
    <name evidence="1" type="ORF">ET996_08950</name>
</gene>
<organism evidence="1 2">
    <name type="scientific">Propioniciclava tarda</name>
    <dbReference type="NCBI Taxonomy" id="433330"/>
    <lineage>
        <taxon>Bacteria</taxon>
        <taxon>Bacillati</taxon>
        <taxon>Actinomycetota</taxon>
        <taxon>Actinomycetes</taxon>
        <taxon>Propionibacteriales</taxon>
        <taxon>Propionibacteriaceae</taxon>
        <taxon>Propioniciclava</taxon>
    </lineage>
</organism>
<name>A0A4Q9KJT9_PROTD</name>